<dbReference type="GO" id="GO:0008168">
    <property type="term" value="F:methyltransferase activity"/>
    <property type="evidence" value="ECO:0007669"/>
    <property type="project" value="UniProtKB-KW"/>
</dbReference>
<evidence type="ECO:0000313" key="2">
    <source>
        <dbReference type="EMBL" id="ABK15288.1"/>
    </source>
</evidence>
<dbReference type="CDD" id="cd02440">
    <property type="entry name" value="AdoMet_MTases"/>
    <property type="match status" value="1"/>
</dbReference>
<dbReference type="PANTHER" id="PTHR43861:SF1">
    <property type="entry name" value="TRANS-ACONITATE 2-METHYLTRANSFERASE"/>
    <property type="match status" value="1"/>
</dbReference>
<dbReference type="KEGG" id="mtp:Mthe_1530"/>
<dbReference type="Proteomes" id="UP000000674">
    <property type="component" value="Chromosome"/>
</dbReference>
<dbReference type="EMBL" id="CP000477">
    <property type="protein sequence ID" value="ABK15302.1"/>
    <property type="molecule type" value="Genomic_DNA"/>
</dbReference>
<organism evidence="2 5">
    <name type="scientific">Methanothrix thermoacetophila (strain DSM 6194 / JCM 14653 / NBRC 101360 / PT)</name>
    <name type="common">Methanosaeta thermophila</name>
    <dbReference type="NCBI Taxonomy" id="349307"/>
    <lineage>
        <taxon>Archaea</taxon>
        <taxon>Methanobacteriati</taxon>
        <taxon>Methanobacteriota</taxon>
        <taxon>Stenosarchaea group</taxon>
        <taxon>Methanomicrobia</taxon>
        <taxon>Methanotrichales</taxon>
        <taxon>Methanotrichaceae</taxon>
        <taxon>Methanothrix</taxon>
    </lineage>
</organism>
<dbReference type="InterPro" id="IPR025714">
    <property type="entry name" value="Methyltranfer_dom"/>
</dbReference>
<sequence length="263" mass="30337">MYTWDPEEYERCSSAQQEWAMSALSELSIRGDERILDIGCGDGKITARISQLVPDGSVLGIDISPDMISFARRRYSPVIFRNLRFEQGDALDLRFDEEFDIVVSFACLHWIRDHLSVLQGIYRSLVPGGRMLVQCGGRGNAAQLLDTTSEVCLEESFASYFKDFQFPYFFYEPDDYEMWIPAAGLHTVSVKLIPKDMVHSSREALEGFLRSTWHPYLQRLPVELRSPFVQEIARRYIDRYSSPDGMIHVRMMRLQALAEKQPD</sequence>
<dbReference type="Pfam" id="PF13847">
    <property type="entry name" value="Methyltransf_31"/>
    <property type="match status" value="1"/>
</dbReference>
<dbReference type="PANTHER" id="PTHR43861">
    <property type="entry name" value="TRANS-ACONITATE 2-METHYLTRANSFERASE-RELATED"/>
    <property type="match status" value="1"/>
</dbReference>
<proteinExistence type="predicted"/>
<dbReference type="Gene3D" id="3.40.50.150">
    <property type="entry name" value="Vaccinia Virus protein VP39"/>
    <property type="match status" value="1"/>
</dbReference>
<reference evidence="2 5" key="1">
    <citation type="submission" date="2006-10" db="EMBL/GenBank/DDBJ databases">
        <title>Complete sequence of Methanosaeta thermophila PT.</title>
        <authorList>
            <consortium name="US DOE Joint Genome Institute"/>
            <person name="Copeland A."/>
            <person name="Lucas S."/>
            <person name="Lapidus A."/>
            <person name="Barry K."/>
            <person name="Detter J.C."/>
            <person name="Glavina del Rio T."/>
            <person name="Hammon N."/>
            <person name="Israni S."/>
            <person name="Pitluck S."/>
            <person name="Chain P."/>
            <person name="Malfatti S."/>
            <person name="Shin M."/>
            <person name="Vergez L."/>
            <person name="Schmutz J."/>
            <person name="Larimer F."/>
            <person name="Land M."/>
            <person name="Hauser L."/>
            <person name="Kyrpides N."/>
            <person name="Kim E."/>
            <person name="Smith K.S."/>
            <person name="Ingram-Smith C."/>
            <person name="Richardson P."/>
        </authorList>
    </citation>
    <scope>NUCLEOTIDE SEQUENCE [LARGE SCALE GENOMIC DNA]</scope>
    <source>
        <strain evidence="5">DSM 6194 / JCM 14653 / NBRC 101360 / PT</strain>
        <strain evidence="2">PT</strain>
    </source>
</reference>
<gene>
    <name evidence="2" type="ordered locus">Mthe_1516</name>
    <name evidence="3" type="ordered locus">Mthe_1523</name>
    <name evidence="4" type="ordered locus">Mthe_1530</name>
</gene>
<keyword evidence="2" id="KW-0489">Methyltransferase</keyword>
<keyword evidence="2" id="KW-0808">Transferase</keyword>
<keyword evidence="5" id="KW-1185">Reference proteome</keyword>
<feature type="domain" description="Methyltransferase" evidence="1">
    <location>
        <begin position="32"/>
        <end position="144"/>
    </location>
</feature>
<evidence type="ECO:0000313" key="3">
    <source>
        <dbReference type="EMBL" id="ABK15295.1"/>
    </source>
</evidence>
<dbReference type="HOGENOM" id="CLU_037990_5_0_2"/>
<dbReference type="KEGG" id="mtp:Mthe_1523"/>
<dbReference type="EMBL" id="CP000477">
    <property type="protein sequence ID" value="ABK15295.1"/>
    <property type="molecule type" value="Genomic_DNA"/>
</dbReference>
<evidence type="ECO:0000259" key="1">
    <source>
        <dbReference type="Pfam" id="PF13847"/>
    </source>
</evidence>
<dbReference type="GO" id="GO:0032259">
    <property type="term" value="P:methylation"/>
    <property type="evidence" value="ECO:0007669"/>
    <property type="project" value="UniProtKB-KW"/>
</dbReference>
<name>A0B9B4_METTP</name>
<dbReference type="STRING" id="349307.Mthe_1516"/>
<dbReference type="OrthoDB" id="11691at2157"/>
<evidence type="ECO:0000313" key="5">
    <source>
        <dbReference type="Proteomes" id="UP000000674"/>
    </source>
</evidence>
<accession>A0B9B4</accession>
<dbReference type="KEGG" id="mtp:Mthe_1516"/>
<dbReference type="AlphaFoldDB" id="A0B9B4"/>
<dbReference type="RefSeq" id="WP_011696680.1">
    <property type="nucleotide sequence ID" value="NC_008553.1"/>
</dbReference>
<dbReference type="EMBL" id="CP000477">
    <property type="protein sequence ID" value="ABK15288.1"/>
    <property type="molecule type" value="Genomic_DNA"/>
</dbReference>
<dbReference type="SUPFAM" id="SSF53335">
    <property type="entry name" value="S-adenosyl-L-methionine-dependent methyltransferases"/>
    <property type="match status" value="1"/>
</dbReference>
<protein>
    <submittedName>
        <fullName evidence="2">Methyltransferase type 11</fullName>
    </submittedName>
</protein>
<evidence type="ECO:0000313" key="4">
    <source>
        <dbReference type="EMBL" id="ABK15302.1"/>
    </source>
</evidence>
<dbReference type="GeneID" id="4462907"/>
<dbReference type="InterPro" id="IPR029063">
    <property type="entry name" value="SAM-dependent_MTases_sf"/>
</dbReference>